<name>A0A5N6U290_ASPAV</name>
<accession>A0A5N6U290</accession>
<dbReference type="Pfam" id="PF12796">
    <property type="entry name" value="Ank_2"/>
    <property type="match status" value="1"/>
</dbReference>
<dbReference type="SMART" id="SM00248">
    <property type="entry name" value="ANK"/>
    <property type="match status" value="4"/>
</dbReference>
<proteinExistence type="predicted"/>
<protein>
    <submittedName>
        <fullName evidence="4">Ankyrin repeat-containing domain protein</fullName>
    </submittedName>
</protein>
<feature type="repeat" description="ANK" evidence="3">
    <location>
        <begin position="175"/>
        <end position="207"/>
    </location>
</feature>
<dbReference type="GO" id="GO:0005634">
    <property type="term" value="C:nucleus"/>
    <property type="evidence" value="ECO:0007669"/>
    <property type="project" value="TreeGrafter"/>
</dbReference>
<dbReference type="Proteomes" id="UP000325780">
    <property type="component" value="Unassembled WGS sequence"/>
</dbReference>
<dbReference type="PANTHER" id="PTHR24201:SF16">
    <property type="entry name" value="ANKYRIN-1-LIKE-RELATED"/>
    <property type="match status" value="1"/>
</dbReference>
<dbReference type="OrthoDB" id="426293at2759"/>
<dbReference type="PANTHER" id="PTHR24201">
    <property type="entry name" value="ANK_REP_REGION DOMAIN-CONTAINING PROTEIN"/>
    <property type="match status" value="1"/>
</dbReference>
<evidence type="ECO:0000313" key="4">
    <source>
        <dbReference type="EMBL" id="KAE8152351.1"/>
    </source>
</evidence>
<dbReference type="Gene3D" id="1.25.40.20">
    <property type="entry name" value="Ankyrin repeat-containing domain"/>
    <property type="match status" value="2"/>
</dbReference>
<dbReference type="AlphaFoldDB" id="A0A5N6U290"/>
<keyword evidence="2 3" id="KW-0040">ANK repeat</keyword>
<dbReference type="InterPro" id="IPR050776">
    <property type="entry name" value="Ank_Repeat/CDKN_Inhibitor"/>
</dbReference>
<gene>
    <name evidence="4" type="ORF">BDV25DRAFT_170490</name>
</gene>
<reference evidence="4 5" key="1">
    <citation type="submission" date="2019-04" db="EMBL/GenBank/DDBJ databases">
        <title>Friends and foes A comparative genomics study of 23 Aspergillus species from section Flavi.</title>
        <authorList>
            <consortium name="DOE Joint Genome Institute"/>
            <person name="Kjaerbolling I."/>
            <person name="Vesth T."/>
            <person name="Frisvad J.C."/>
            <person name="Nybo J.L."/>
            <person name="Theobald S."/>
            <person name="Kildgaard S."/>
            <person name="Isbrandt T."/>
            <person name="Kuo A."/>
            <person name="Sato A."/>
            <person name="Lyhne E.K."/>
            <person name="Kogle M.E."/>
            <person name="Wiebenga A."/>
            <person name="Kun R.S."/>
            <person name="Lubbers R.J."/>
            <person name="Makela M.R."/>
            <person name="Barry K."/>
            <person name="Chovatia M."/>
            <person name="Clum A."/>
            <person name="Daum C."/>
            <person name="Haridas S."/>
            <person name="He G."/>
            <person name="LaButti K."/>
            <person name="Lipzen A."/>
            <person name="Mondo S."/>
            <person name="Riley R."/>
            <person name="Salamov A."/>
            <person name="Simmons B.A."/>
            <person name="Magnuson J.K."/>
            <person name="Henrissat B."/>
            <person name="Mortensen U.H."/>
            <person name="Larsen T.O."/>
            <person name="Devries R.P."/>
            <person name="Grigoriev I.V."/>
            <person name="Machida M."/>
            <person name="Baker S.E."/>
            <person name="Andersen M.R."/>
        </authorList>
    </citation>
    <scope>NUCLEOTIDE SEQUENCE [LARGE SCALE GENOMIC DNA]</scope>
    <source>
        <strain evidence="4 5">IBT 18842</strain>
    </source>
</reference>
<dbReference type="EMBL" id="ML742054">
    <property type="protein sequence ID" value="KAE8152351.1"/>
    <property type="molecule type" value="Genomic_DNA"/>
</dbReference>
<evidence type="ECO:0000256" key="1">
    <source>
        <dbReference type="ARBA" id="ARBA00022737"/>
    </source>
</evidence>
<sequence>MASRELTLAIDDGKPLEVKRLLDSGIPLKMEQFLLAISFKNLAILETILSSGWDINTEVNGYIPSALAHTFDDEELLNWFLTHGANPNKSCRIRDCTPLSYAVKEASFGIIQRLVQYGGQSTQGQLLHYASMREDEDGYDILRFIYNLNPEFNGLQINKLLDEESQYYLMYQRSGHCTPLQYAAINGSEEMVQFLLDRGANPGCMDSYRRTAISYAVRYHHEKVTGILKRWMDSVQT</sequence>
<dbReference type="PROSITE" id="PS50297">
    <property type="entry name" value="ANK_REP_REGION"/>
    <property type="match status" value="1"/>
</dbReference>
<dbReference type="SUPFAM" id="SSF48403">
    <property type="entry name" value="Ankyrin repeat"/>
    <property type="match status" value="1"/>
</dbReference>
<keyword evidence="1" id="KW-0677">Repeat</keyword>
<keyword evidence="5" id="KW-1185">Reference proteome</keyword>
<dbReference type="InterPro" id="IPR036770">
    <property type="entry name" value="Ankyrin_rpt-contain_sf"/>
</dbReference>
<organism evidence="4 5">
    <name type="scientific">Aspergillus avenaceus</name>
    <dbReference type="NCBI Taxonomy" id="36643"/>
    <lineage>
        <taxon>Eukaryota</taxon>
        <taxon>Fungi</taxon>
        <taxon>Dikarya</taxon>
        <taxon>Ascomycota</taxon>
        <taxon>Pezizomycotina</taxon>
        <taxon>Eurotiomycetes</taxon>
        <taxon>Eurotiomycetidae</taxon>
        <taxon>Eurotiales</taxon>
        <taxon>Aspergillaceae</taxon>
        <taxon>Aspergillus</taxon>
        <taxon>Aspergillus subgen. Circumdati</taxon>
    </lineage>
</organism>
<dbReference type="InterPro" id="IPR002110">
    <property type="entry name" value="Ankyrin_rpt"/>
</dbReference>
<evidence type="ECO:0000313" key="5">
    <source>
        <dbReference type="Proteomes" id="UP000325780"/>
    </source>
</evidence>
<evidence type="ECO:0000256" key="2">
    <source>
        <dbReference type="ARBA" id="ARBA00023043"/>
    </source>
</evidence>
<evidence type="ECO:0000256" key="3">
    <source>
        <dbReference type="PROSITE-ProRule" id="PRU00023"/>
    </source>
</evidence>
<dbReference type="PROSITE" id="PS50088">
    <property type="entry name" value="ANK_REPEAT"/>
    <property type="match status" value="1"/>
</dbReference>